<protein>
    <submittedName>
        <fullName evidence="2">Uncharacterized protein</fullName>
    </submittedName>
</protein>
<sequence length="164" mass="18437">MLQLSNLKSHVRAKHPDIKHLVCFDCRPEFQRFHDIAALADHPRCKVVKLSQDIVSPLPPTPSNKALADHIRVEPPPTQKQIHQMKRHRKISKHPLSPPPPPIVSPSDDDSDVFPQPPTGRFPLLPSAPPPVELPDFITIPPSAFPKDEPEPPPSPSHCHPQWY</sequence>
<keyword evidence="3" id="KW-1185">Reference proteome</keyword>
<feature type="region of interest" description="Disordered" evidence="1">
    <location>
        <begin position="56"/>
        <end position="164"/>
    </location>
</feature>
<feature type="compositionally biased region" description="Pro residues" evidence="1">
    <location>
        <begin position="115"/>
        <end position="133"/>
    </location>
</feature>
<evidence type="ECO:0000313" key="2">
    <source>
        <dbReference type="EMBL" id="PBK67942.1"/>
    </source>
</evidence>
<gene>
    <name evidence="2" type="ORF">ARMSODRAFT_1019988</name>
</gene>
<dbReference type="Proteomes" id="UP000218334">
    <property type="component" value="Unassembled WGS sequence"/>
</dbReference>
<proteinExistence type="predicted"/>
<accession>A0A2H3BLS5</accession>
<reference evidence="3" key="1">
    <citation type="journal article" date="2017" name="Nat. Ecol. Evol.">
        <title>Genome expansion and lineage-specific genetic innovations in the forest pathogenic fungi Armillaria.</title>
        <authorList>
            <person name="Sipos G."/>
            <person name="Prasanna A.N."/>
            <person name="Walter M.C."/>
            <person name="O'Connor E."/>
            <person name="Balint B."/>
            <person name="Krizsan K."/>
            <person name="Kiss B."/>
            <person name="Hess J."/>
            <person name="Varga T."/>
            <person name="Slot J."/>
            <person name="Riley R."/>
            <person name="Boka B."/>
            <person name="Rigling D."/>
            <person name="Barry K."/>
            <person name="Lee J."/>
            <person name="Mihaltcheva S."/>
            <person name="LaButti K."/>
            <person name="Lipzen A."/>
            <person name="Waldron R."/>
            <person name="Moloney N.M."/>
            <person name="Sperisen C."/>
            <person name="Kredics L."/>
            <person name="Vagvoelgyi C."/>
            <person name="Patrignani A."/>
            <person name="Fitzpatrick D."/>
            <person name="Nagy I."/>
            <person name="Doyle S."/>
            <person name="Anderson J.B."/>
            <person name="Grigoriev I.V."/>
            <person name="Gueldener U."/>
            <person name="Muensterkoetter M."/>
            <person name="Nagy L.G."/>
        </authorList>
    </citation>
    <scope>NUCLEOTIDE SEQUENCE [LARGE SCALE GENOMIC DNA]</scope>
    <source>
        <strain evidence="3">28-4</strain>
    </source>
</reference>
<dbReference type="EMBL" id="KZ293434">
    <property type="protein sequence ID" value="PBK67942.1"/>
    <property type="molecule type" value="Genomic_DNA"/>
</dbReference>
<evidence type="ECO:0000313" key="3">
    <source>
        <dbReference type="Proteomes" id="UP000218334"/>
    </source>
</evidence>
<organism evidence="2 3">
    <name type="scientific">Armillaria solidipes</name>
    <dbReference type="NCBI Taxonomy" id="1076256"/>
    <lineage>
        <taxon>Eukaryota</taxon>
        <taxon>Fungi</taxon>
        <taxon>Dikarya</taxon>
        <taxon>Basidiomycota</taxon>
        <taxon>Agaricomycotina</taxon>
        <taxon>Agaricomycetes</taxon>
        <taxon>Agaricomycetidae</taxon>
        <taxon>Agaricales</taxon>
        <taxon>Marasmiineae</taxon>
        <taxon>Physalacriaceae</taxon>
        <taxon>Armillaria</taxon>
    </lineage>
</organism>
<name>A0A2H3BLS5_9AGAR</name>
<dbReference type="AlphaFoldDB" id="A0A2H3BLS5"/>
<evidence type="ECO:0000256" key="1">
    <source>
        <dbReference type="SAM" id="MobiDB-lite"/>
    </source>
</evidence>
<dbReference type="STRING" id="1076256.A0A2H3BLS5"/>
<feature type="compositionally biased region" description="Basic residues" evidence="1">
    <location>
        <begin position="83"/>
        <end position="93"/>
    </location>
</feature>